<keyword evidence="5" id="KW-1185">Reference proteome</keyword>
<evidence type="ECO:0000313" key="5">
    <source>
        <dbReference type="Proteomes" id="UP000027442"/>
    </source>
</evidence>
<evidence type="ECO:0000313" key="4">
    <source>
        <dbReference type="EMBL" id="KDR51883.1"/>
    </source>
</evidence>
<dbReference type="SMART" id="SM00028">
    <property type="entry name" value="TPR"/>
    <property type="match status" value="1"/>
</dbReference>
<feature type="transmembrane region" description="Helical" evidence="2">
    <location>
        <begin position="459"/>
        <end position="479"/>
    </location>
</feature>
<feature type="repeat" description="TPR" evidence="1">
    <location>
        <begin position="661"/>
        <end position="694"/>
    </location>
</feature>
<dbReference type="Pfam" id="PF13584">
    <property type="entry name" value="BatD"/>
    <property type="match status" value="2"/>
</dbReference>
<feature type="transmembrane region" description="Helical" evidence="2">
    <location>
        <begin position="736"/>
        <end position="756"/>
    </location>
</feature>
<dbReference type="InterPro" id="IPR025738">
    <property type="entry name" value="BatD"/>
</dbReference>
<dbReference type="Gene3D" id="2.30.30.40">
    <property type="entry name" value="SH3 Domains"/>
    <property type="match status" value="1"/>
</dbReference>
<dbReference type="eggNOG" id="COG0457">
    <property type="taxonomic scope" value="Bacteria"/>
</dbReference>
<sequence>MKRMKRHILLMVALAYAMLGVAQRLTVSAPSKVAAGENFRIAYTINTQDVADFKAGNIPSAIEVIAGPYTSSQSSYQMTNGHTSSSSSITYTYTLYATKNGTYTISPAKAVVHGKTITSPALKINVVGTAKPTASGAPKMHDYSNDEDAVRAAGSKISGNDLFIKVSASKRRVREQEPVLLSYKVYSLVELTQLNGKMPDLNGFHTQEVKLPTQKSFHLERLNGKNYKCVTWSQYVMYPQMSGELKIPSIKFDGIVVQRNRSVDPFEAIFNGGSGYVELKKEIEAPGLTLQVDPLPTRPENFSGGVGNFTISAQLNKKEAKTGEPLNLRIVVSGSGNLKLLKAPIVNFPKSFDKYDVKVTDKTHLTTNGIEGNMIYDFLAVPQQIGKYDIPPTEFVFYDTKKQQYRTIRTQRFSLKIEKGTGTSSEMSKFEEEQNKDIRPIMQGPAVMMKAKRMFFTSALWFILLFVIVAVTVAIFVVLRQRQEIYSDSRRLRGSKANKVATRRLKLAGKLMEECRQNEFYDEVLHALWGYVSDKLGISAEQLTRQNIAETLNRRMVNAETVDSFIAAIDECEYERYAPGDSQGNMSKTYDMAVKAIMDIEATMKSNKKASALVLLALAMSTLPLATNAATKTSADQEYKRGNYPQAIADYKSLLKKTPSAEVYYNLGNAYFRSDSIPQAILAYERAALINPGNSYIRFNLQFARGKTIDKVAEPDEMFFISWFRSAANLATVDGWATMVLFSAALLGCCILLYFFSSRILVRKVGFGCAIAFAILFVLSNIFALYQKDALISKEGAIIMAPAANLKKTPIRSGADEAVLHEGTRVDIADRSIKGWLGVKLADGREGWIEENTVEEI</sequence>
<feature type="signal peptide" evidence="3">
    <location>
        <begin position="1"/>
        <end position="22"/>
    </location>
</feature>
<dbReference type="AlphaFoldDB" id="A0A069QG83"/>
<evidence type="ECO:0000256" key="1">
    <source>
        <dbReference type="PROSITE-ProRule" id="PRU00339"/>
    </source>
</evidence>
<keyword evidence="2" id="KW-0812">Transmembrane</keyword>
<dbReference type="HOGENOM" id="CLU_016843_0_0_10"/>
<feature type="transmembrane region" description="Helical" evidence="2">
    <location>
        <begin position="612"/>
        <end position="631"/>
    </location>
</feature>
<dbReference type="eggNOG" id="COG3103">
    <property type="taxonomic scope" value="Bacteria"/>
</dbReference>
<keyword evidence="2" id="KW-0472">Membrane</keyword>
<keyword evidence="2" id="KW-1133">Transmembrane helix</keyword>
<feature type="chain" id="PRO_5001665312" evidence="3">
    <location>
        <begin position="23"/>
        <end position="857"/>
    </location>
</feature>
<proteinExistence type="predicted"/>
<dbReference type="Gene3D" id="1.25.40.10">
    <property type="entry name" value="Tetratricopeptide repeat domain"/>
    <property type="match status" value="1"/>
</dbReference>
<reference evidence="4 5" key="1">
    <citation type="submission" date="2013-08" db="EMBL/GenBank/DDBJ databases">
        <authorList>
            <person name="Weinstock G."/>
            <person name="Sodergren E."/>
            <person name="Wylie T."/>
            <person name="Fulton L."/>
            <person name="Fulton R."/>
            <person name="Fronick C."/>
            <person name="O'Laughlin M."/>
            <person name="Godfrey J."/>
            <person name="Miner T."/>
            <person name="Herter B."/>
            <person name="Appelbaum E."/>
            <person name="Cordes M."/>
            <person name="Lek S."/>
            <person name="Wollam A."/>
            <person name="Pepin K.H."/>
            <person name="Palsikar V.B."/>
            <person name="Mitreva M."/>
            <person name="Wilson R.K."/>
        </authorList>
    </citation>
    <scope>NUCLEOTIDE SEQUENCE [LARGE SCALE GENOMIC DNA]</scope>
    <source>
        <strain evidence="4 5">ATCC 15930</strain>
    </source>
</reference>
<dbReference type="RefSeq" id="WP_018967769.1">
    <property type="nucleotide sequence ID" value="NZ_KB899217.1"/>
</dbReference>
<accession>A0A069QG83</accession>
<dbReference type="PROSITE" id="PS50293">
    <property type="entry name" value="TPR_REGION"/>
    <property type="match status" value="1"/>
</dbReference>
<dbReference type="InterPro" id="IPR019734">
    <property type="entry name" value="TPR_rpt"/>
</dbReference>
<keyword evidence="1" id="KW-0802">TPR repeat</keyword>
<feature type="transmembrane region" description="Helical" evidence="2">
    <location>
        <begin position="765"/>
        <end position="786"/>
    </location>
</feature>
<dbReference type="InterPro" id="IPR011990">
    <property type="entry name" value="TPR-like_helical_dom_sf"/>
</dbReference>
<dbReference type="PATRIC" id="fig|1122985.7.peg.2108"/>
<organism evidence="4 5">
    <name type="scientific">Hoylesella loescheii DSM 19665 = JCM 12249 = ATCC 15930</name>
    <dbReference type="NCBI Taxonomy" id="1122985"/>
    <lineage>
        <taxon>Bacteria</taxon>
        <taxon>Pseudomonadati</taxon>
        <taxon>Bacteroidota</taxon>
        <taxon>Bacteroidia</taxon>
        <taxon>Bacteroidales</taxon>
        <taxon>Prevotellaceae</taxon>
        <taxon>Hoylesella</taxon>
    </lineage>
</organism>
<dbReference type="EMBL" id="JNGW01000088">
    <property type="protein sequence ID" value="KDR51883.1"/>
    <property type="molecule type" value="Genomic_DNA"/>
</dbReference>
<dbReference type="Proteomes" id="UP000027442">
    <property type="component" value="Unassembled WGS sequence"/>
</dbReference>
<dbReference type="Pfam" id="PF13432">
    <property type="entry name" value="TPR_16"/>
    <property type="match status" value="1"/>
</dbReference>
<dbReference type="PROSITE" id="PS50005">
    <property type="entry name" value="TPR"/>
    <property type="match status" value="1"/>
</dbReference>
<name>A0A069QG83_HOYLO</name>
<comment type="caution">
    <text evidence="4">The sequence shown here is derived from an EMBL/GenBank/DDBJ whole genome shotgun (WGS) entry which is preliminary data.</text>
</comment>
<evidence type="ECO:0000256" key="2">
    <source>
        <dbReference type="SAM" id="Phobius"/>
    </source>
</evidence>
<dbReference type="PANTHER" id="PTHR40940">
    <property type="entry name" value="PROTEIN BATD-RELATED"/>
    <property type="match status" value="1"/>
</dbReference>
<keyword evidence="3" id="KW-0732">Signal</keyword>
<dbReference type="SUPFAM" id="SSF48452">
    <property type="entry name" value="TPR-like"/>
    <property type="match status" value="1"/>
</dbReference>
<evidence type="ECO:0000256" key="3">
    <source>
        <dbReference type="SAM" id="SignalP"/>
    </source>
</evidence>
<protein>
    <submittedName>
        <fullName evidence="4">Tetratricopeptide repeat protein</fullName>
    </submittedName>
</protein>
<dbReference type="PANTHER" id="PTHR40940:SF2">
    <property type="entry name" value="BATD"/>
    <property type="match status" value="1"/>
</dbReference>
<gene>
    <name evidence="4" type="ORF">HMPREF1991_02031</name>
</gene>